<dbReference type="AlphaFoldDB" id="A0A921T001"/>
<evidence type="ECO:0000256" key="1">
    <source>
        <dbReference type="SAM" id="Phobius"/>
    </source>
</evidence>
<accession>A0A921T001</accession>
<proteinExistence type="predicted"/>
<sequence length="264" mass="30391">MENNNTYSIIDEYIKSLYKGDNSKEVRELKEELREHLILSANELSSKGYDDEKSQKIAIEKFDGGGDMLKELHSCLKVHKSILKNITKTIGLVAIICFILVASLISYTEINDRRAMTLSDEINEKLESFTRDNDITTINNIEEKIQSLLDIELFDLEVRVANMEDGNKKLDIDKTNFKLIYDSVDDKSFFEDNKNQNFSSYGGQSFLDKGGNVVHYQFFANTYGYNSDKVFGLIYTFMCIGIISLISYLTLKFKLIYDKKHTFS</sequence>
<evidence type="ECO:0000313" key="3">
    <source>
        <dbReference type="Proteomes" id="UP000776700"/>
    </source>
</evidence>
<gene>
    <name evidence="2" type="ORF">K8V90_05935</name>
</gene>
<dbReference type="Proteomes" id="UP000776700">
    <property type="component" value="Unassembled WGS sequence"/>
</dbReference>
<keyword evidence="1" id="KW-0812">Transmembrane</keyword>
<reference evidence="2" key="1">
    <citation type="journal article" date="2021" name="PeerJ">
        <title>Extensive microbial diversity within the chicken gut microbiome revealed by metagenomics and culture.</title>
        <authorList>
            <person name="Gilroy R."/>
            <person name="Ravi A."/>
            <person name="Getino M."/>
            <person name="Pursley I."/>
            <person name="Horton D.L."/>
            <person name="Alikhan N.F."/>
            <person name="Baker D."/>
            <person name="Gharbi K."/>
            <person name="Hall N."/>
            <person name="Watson M."/>
            <person name="Adriaenssens E.M."/>
            <person name="Foster-Nyarko E."/>
            <person name="Jarju S."/>
            <person name="Secka A."/>
            <person name="Antonio M."/>
            <person name="Oren A."/>
            <person name="Chaudhuri R.R."/>
            <person name="La Ragione R."/>
            <person name="Hildebrand F."/>
            <person name="Pallen M.J."/>
        </authorList>
    </citation>
    <scope>NUCLEOTIDE SEQUENCE</scope>
    <source>
        <strain evidence="2">1277</strain>
    </source>
</reference>
<organism evidence="2 3">
    <name type="scientific">Romboutsia timonensis</name>
    <dbReference type="NCBI Taxonomy" id="1776391"/>
    <lineage>
        <taxon>Bacteria</taxon>
        <taxon>Bacillati</taxon>
        <taxon>Bacillota</taxon>
        <taxon>Clostridia</taxon>
        <taxon>Peptostreptococcales</taxon>
        <taxon>Peptostreptococcaceae</taxon>
        <taxon>Romboutsia</taxon>
    </lineage>
</organism>
<protein>
    <submittedName>
        <fullName evidence="2">Permease prefix domain 1-containing protein</fullName>
    </submittedName>
</protein>
<evidence type="ECO:0000313" key="2">
    <source>
        <dbReference type="EMBL" id="HJG96625.1"/>
    </source>
</evidence>
<reference evidence="2" key="2">
    <citation type="submission" date="2021-09" db="EMBL/GenBank/DDBJ databases">
        <authorList>
            <person name="Gilroy R."/>
        </authorList>
    </citation>
    <scope>NUCLEOTIDE SEQUENCE</scope>
    <source>
        <strain evidence="2">1277</strain>
    </source>
</reference>
<name>A0A921T001_9FIRM</name>
<keyword evidence="1" id="KW-0472">Membrane</keyword>
<dbReference type="EMBL" id="DYUB01000187">
    <property type="protein sequence ID" value="HJG96625.1"/>
    <property type="molecule type" value="Genomic_DNA"/>
</dbReference>
<dbReference type="InterPro" id="IPR047928">
    <property type="entry name" value="Perm_prefix_1"/>
</dbReference>
<feature type="transmembrane region" description="Helical" evidence="1">
    <location>
        <begin position="89"/>
        <end position="108"/>
    </location>
</feature>
<feature type="transmembrane region" description="Helical" evidence="1">
    <location>
        <begin position="230"/>
        <end position="251"/>
    </location>
</feature>
<keyword evidence="1" id="KW-1133">Transmembrane helix</keyword>
<dbReference type="NCBIfam" id="NF038403">
    <property type="entry name" value="perm_prefix_1"/>
    <property type="match status" value="1"/>
</dbReference>
<comment type="caution">
    <text evidence="2">The sequence shown here is derived from an EMBL/GenBank/DDBJ whole genome shotgun (WGS) entry which is preliminary data.</text>
</comment>